<keyword evidence="5" id="KW-0614">Plasmid</keyword>
<evidence type="ECO:0000256" key="2">
    <source>
        <dbReference type="ARBA" id="ARBA00023125"/>
    </source>
</evidence>
<dbReference type="PROSITE" id="PS50949">
    <property type="entry name" value="HTH_GNTR"/>
    <property type="match status" value="1"/>
</dbReference>
<dbReference type="GO" id="GO:0003700">
    <property type="term" value="F:DNA-binding transcription factor activity"/>
    <property type="evidence" value="ECO:0007669"/>
    <property type="project" value="InterPro"/>
</dbReference>
<dbReference type="InterPro" id="IPR036388">
    <property type="entry name" value="WH-like_DNA-bd_sf"/>
</dbReference>
<dbReference type="EMBL" id="CP017104">
    <property type="protein sequence ID" value="APO70135.1"/>
    <property type="molecule type" value="Genomic_DNA"/>
</dbReference>
<feature type="domain" description="HTH gntR-type" evidence="4">
    <location>
        <begin position="24"/>
        <end position="91"/>
    </location>
</feature>
<dbReference type="SMART" id="SM00345">
    <property type="entry name" value="HTH_GNTR"/>
    <property type="match status" value="1"/>
</dbReference>
<dbReference type="PANTHER" id="PTHR43537:SF5">
    <property type="entry name" value="UXU OPERON TRANSCRIPTIONAL REGULATOR"/>
    <property type="match status" value="1"/>
</dbReference>
<dbReference type="SUPFAM" id="SSF46785">
    <property type="entry name" value="Winged helix' DNA-binding domain"/>
    <property type="match status" value="1"/>
</dbReference>
<evidence type="ECO:0000259" key="4">
    <source>
        <dbReference type="PROSITE" id="PS50949"/>
    </source>
</evidence>
<dbReference type="Pfam" id="PF00392">
    <property type="entry name" value="GntR"/>
    <property type="match status" value="1"/>
</dbReference>
<geneLocation type="plasmid" evidence="6">
    <name>prgalie4872c</name>
</geneLocation>
<evidence type="ECO:0000313" key="5">
    <source>
        <dbReference type="EMBL" id="APO70135.1"/>
    </source>
</evidence>
<keyword evidence="3" id="KW-0804">Transcription</keyword>
<keyword evidence="1" id="KW-0805">Transcription regulation</keyword>
<dbReference type="RefSeq" id="WP_074070718.1">
    <property type="nucleotide sequence ID" value="NZ_CP017104.1"/>
</dbReference>
<dbReference type="GO" id="GO:0003677">
    <property type="term" value="F:DNA binding"/>
    <property type="evidence" value="ECO:0007669"/>
    <property type="project" value="UniProtKB-KW"/>
</dbReference>
<dbReference type="OrthoDB" id="8680240at2"/>
<organism evidence="5 6">
    <name type="scientific">Rhizobium gallicum</name>
    <dbReference type="NCBI Taxonomy" id="56730"/>
    <lineage>
        <taxon>Bacteria</taxon>
        <taxon>Pseudomonadati</taxon>
        <taxon>Pseudomonadota</taxon>
        <taxon>Alphaproteobacteria</taxon>
        <taxon>Hyphomicrobiales</taxon>
        <taxon>Rhizobiaceae</taxon>
        <taxon>Rhizobium/Agrobacterium group</taxon>
        <taxon>Rhizobium</taxon>
    </lineage>
</organism>
<evidence type="ECO:0000313" key="6">
    <source>
        <dbReference type="Proteomes" id="UP000184749"/>
    </source>
</evidence>
<sequence length="239" mass="26437">MWLCENSLQCRGIAVPAFAGEPMPAKADTAYNAVLQLLYSYARVPAQHLSDQELASKLNLGRTPVREALIRLAAEGKILSIPQRGYFTRPLVEGALLDLYVVARQTLSSALRRVPPHIPDSGRRARDNPPRDQLAVYAETIFANIAQLSANCEVCRIIDKFCFCSHPIRMEITKTELSPSYEKSLARLMGAIPQLGKATSVVESALMSHLDVEQSALARVVHEANERRSTSLAWLVRSL</sequence>
<keyword evidence="2" id="KW-0238">DNA-binding</keyword>
<reference evidence="5 6" key="1">
    <citation type="submission" date="2016-09" db="EMBL/GenBank/DDBJ databases">
        <title>The complete genome sequences of Rhizobium gallicum, symbiovars gallicum and phaseoli, symbionts associated to common bean (Phaseolus vulgaris).</title>
        <authorList>
            <person name="Bustos P."/>
            <person name="Santamaria R.I."/>
            <person name="Perez-Carrascal O.M."/>
            <person name="Juarez S."/>
            <person name="Lozano L."/>
            <person name="Martinez-Flores I."/>
            <person name="Martinez-Romero E."/>
            <person name="Cevallos M."/>
            <person name="Romero D."/>
            <person name="Davila G."/>
            <person name="Gonzalez V."/>
        </authorList>
    </citation>
    <scope>NUCLEOTIDE SEQUENCE [LARGE SCALE GENOMIC DNA]</scope>
    <source>
        <strain evidence="5 6">IE4872</strain>
        <plasmid evidence="6">prgalie4872c</plasmid>
    </source>
</reference>
<evidence type="ECO:0000256" key="1">
    <source>
        <dbReference type="ARBA" id="ARBA00023015"/>
    </source>
</evidence>
<dbReference type="Proteomes" id="UP000184749">
    <property type="component" value="Plasmid pRgalIE4872c"/>
</dbReference>
<dbReference type="InterPro" id="IPR036390">
    <property type="entry name" value="WH_DNA-bd_sf"/>
</dbReference>
<protein>
    <submittedName>
        <fullName evidence="5">GntR family transcriptional regulator protein</fullName>
    </submittedName>
</protein>
<dbReference type="AlphaFoldDB" id="A0A1L5NQF3"/>
<accession>A0A1L5NQF3</accession>
<dbReference type="PANTHER" id="PTHR43537">
    <property type="entry name" value="TRANSCRIPTIONAL REGULATOR, GNTR FAMILY"/>
    <property type="match status" value="1"/>
</dbReference>
<name>A0A1L5NQF3_9HYPH</name>
<dbReference type="InterPro" id="IPR000524">
    <property type="entry name" value="Tscrpt_reg_HTH_GntR"/>
</dbReference>
<proteinExistence type="predicted"/>
<gene>
    <name evidence="5" type="ORF">IE4872_PC00104</name>
</gene>
<dbReference type="Gene3D" id="1.10.10.10">
    <property type="entry name" value="Winged helix-like DNA-binding domain superfamily/Winged helix DNA-binding domain"/>
    <property type="match status" value="1"/>
</dbReference>
<evidence type="ECO:0000256" key="3">
    <source>
        <dbReference type="ARBA" id="ARBA00023163"/>
    </source>
</evidence>